<protein>
    <submittedName>
        <fullName evidence="2">Uncharacterized protein</fullName>
    </submittedName>
</protein>
<comment type="caution">
    <text evidence="2">The sequence shown here is derived from an EMBL/GenBank/DDBJ whole genome shotgun (WGS) entry which is preliminary data.</text>
</comment>
<feature type="chain" id="PRO_5040419714" evidence="1">
    <location>
        <begin position="20"/>
        <end position="77"/>
    </location>
</feature>
<keyword evidence="1" id="KW-0732">Signal</keyword>
<evidence type="ECO:0000256" key="1">
    <source>
        <dbReference type="SAM" id="SignalP"/>
    </source>
</evidence>
<gene>
    <name evidence="2" type="ORF">BKA67DRAFT_663034</name>
</gene>
<evidence type="ECO:0000313" key="2">
    <source>
        <dbReference type="EMBL" id="KAH6646629.1"/>
    </source>
</evidence>
<proteinExistence type="predicted"/>
<dbReference type="EMBL" id="JAGPXC010000009">
    <property type="protein sequence ID" value="KAH6646629.1"/>
    <property type="molecule type" value="Genomic_DNA"/>
</dbReference>
<accession>A0A9P8RIF9</accession>
<dbReference type="RefSeq" id="XP_045953143.1">
    <property type="nucleotide sequence ID" value="XM_046108112.1"/>
</dbReference>
<organism evidence="2 3">
    <name type="scientific">Truncatella angustata</name>
    <dbReference type="NCBI Taxonomy" id="152316"/>
    <lineage>
        <taxon>Eukaryota</taxon>
        <taxon>Fungi</taxon>
        <taxon>Dikarya</taxon>
        <taxon>Ascomycota</taxon>
        <taxon>Pezizomycotina</taxon>
        <taxon>Sordariomycetes</taxon>
        <taxon>Xylariomycetidae</taxon>
        <taxon>Amphisphaeriales</taxon>
        <taxon>Sporocadaceae</taxon>
        <taxon>Truncatella</taxon>
    </lineage>
</organism>
<sequence length="77" mass="7858">MQITAATFALFAVFGLVSAAAVPEPEPLNIVERDVNGPVLLGRAFTCGADDPAICCACRGGQGICVNLRCECVGGNC</sequence>
<dbReference type="OrthoDB" id="4331218at2759"/>
<evidence type="ECO:0000313" key="3">
    <source>
        <dbReference type="Proteomes" id="UP000758603"/>
    </source>
</evidence>
<dbReference type="AlphaFoldDB" id="A0A9P8RIF9"/>
<feature type="signal peptide" evidence="1">
    <location>
        <begin position="1"/>
        <end position="19"/>
    </location>
</feature>
<name>A0A9P8RIF9_9PEZI</name>
<dbReference type="Proteomes" id="UP000758603">
    <property type="component" value="Unassembled WGS sequence"/>
</dbReference>
<reference evidence="2" key="1">
    <citation type="journal article" date="2021" name="Nat. Commun.">
        <title>Genetic determinants of endophytism in the Arabidopsis root mycobiome.</title>
        <authorList>
            <person name="Mesny F."/>
            <person name="Miyauchi S."/>
            <person name="Thiergart T."/>
            <person name="Pickel B."/>
            <person name="Atanasova L."/>
            <person name="Karlsson M."/>
            <person name="Huettel B."/>
            <person name="Barry K.W."/>
            <person name="Haridas S."/>
            <person name="Chen C."/>
            <person name="Bauer D."/>
            <person name="Andreopoulos W."/>
            <person name="Pangilinan J."/>
            <person name="LaButti K."/>
            <person name="Riley R."/>
            <person name="Lipzen A."/>
            <person name="Clum A."/>
            <person name="Drula E."/>
            <person name="Henrissat B."/>
            <person name="Kohler A."/>
            <person name="Grigoriev I.V."/>
            <person name="Martin F.M."/>
            <person name="Hacquard S."/>
        </authorList>
    </citation>
    <scope>NUCLEOTIDE SEQUENCE</scope>
    <source>
        <strain evidence="2">MPI-SDFR-AT-0073</strain>
    </source>
</reference>
<keyword evidence="3" id="KW-1185">Reference proteome</keyword>
<dbReference type="GeneID" id="70137003"/>